<evidence type="ECO:0000313" key="2">
    <source>
        <dbReference type="Proteomes" id="UP000719267"/>
    </source>
</evidence>
<organism evidence="1 2">
    <name type="scientific">Mesonia aestuariivivens</name>
    <dbReference type="NCBI Taxonomy" id="2796128"/>
    <lineage>
        <taxon>Bacteria</taxon>
        <taxon>Pseudomonadati</taxon>
        <taxon>Bacteroidota</taxon>
        <taxon>Flavobacteriia</taxon>
        <taxon>Flavobacteriales</taxon>
        <taxon>Flavobacteriaceae</taxon>
        <taxon>Mesonia</taxon>
    </lineage>
</organism>
<dbReference type="EMBL" id="JAHWDF010000011">
    <property type="protein sequence ID" value="MBW2962298.1"/>
    <property type="molecule type" value="Genomic_DNA"/>
</dbReference>
<name>A0ABS6W360_9FLAO</name>
<sequence length="154" mass="18080">MADYSITQHIPVADHVYKFLLKRCGSDAIEASRTNFIGSLILSLHGRNTDVKYSKTRNFSKIFSIKVPYSLYDKTGVHISEVNAQLFNDQIDKLFRDEIFVHMLINKDQDKKHFLKSLKSFLTIYDITEEDIKLETLHRDFKRKKDDYEEKLSA</sequence>
<gene>
    <name evidence="1" type="ORF">KW502_10850</name>
</gene>
<dbReference type="Proteomes" id="UP000719267">
    <property type="component" value="Unassembled WGS sequence"/>
</dbReference>
<keyword evidence="2" id="KW-1185">Reference proteome</keyword>
<comment type="caution">
    <text evidence="1">The sequence shown here is derived from an EMBL/GenBank/DDBJ whole genome shotgun (WGS) entry which is preliminary data.</text>
</comment>
<dbReference type="RefSeq" id="WP_219040583.1">
    <property type="nucleotide sequence ID" value="NZ_JAHWDF010000011.1"/>
</dbReference>
<protein>
    <submittedName>
        <fullName evidence="1">Uncharacterized protein</fullName>
    </submittedName>
</protein>
<accession>A0ABS6W360</accession>
<reference evidence="1 2" key="1">
    <citation type="submission" date="2021-07" db="EMBL/GenBank/DDBJ databases">
        <title>Mesonia aestuariivivens sp. nov., isolated from a tidal flat.</title>
        <authorList>
            <person name="Kim Y.-O."/>
            <person name="Yoon J.-H."/>
        </authorList>
    </citation>
    <scope>NUCLEOTIDE SEQUENCE [LARGE SCALE GENOMIC DNA]</scope>
    <source>
        <strain evidence="1 2">JHPTF-M18</strain>
    </source>
</reference>
<evidence type="ECO:0000313" key="1">
    <source>
        <dbReference type="EMBL" id="MBW2962298.1"/>
    </source>
</evidence>
<proteinExistence type="predicted"/>